<reference evidence="2" key="2">
    <citation type="journal article" date="2021" name="Genome Biol. Evol.">
        <title>Developing a high-quality reference genome for a parasitic bivalve with doubly uniparental inheritance (Bivalvia: Unionida).</title>
        <authorList>
            <person name="Smith C.H."/>
        </authorList>
    </citation>
    <scope>NUCLEOTIDE SEQUENCE</scope>
    <source>
        <strain evidence="2">CHS0354</strain>
        <tissue evidence="2">Mantle</tissue>
    </source>
</reference>
<reference evidence="2" key="3">
    <citation type="submission" date="2023-05" db="EMBL/GenBank/DDBJ databases">
        <authorList>
            <person name="Smith C.H."/>
        </authorList>
    </citation>
    <scope>NUCLEOTIDE SEQUENCE</scope>
    <source>
        <strain evidence="2">CHS0354</strain>
        <tissue evidence="2">Mantle</tissue>
    </source>
</reference>
<name>A0AAE0T9Z2_9BIVA</name>
<reference evidence="2" key="1">
    <citation type="journal article" date="2021" name="Genome Biol. Evol.">
        <title>A High-Quality Reference Genome for a Parasitic Bivalve with Doubly Uniparental Inheritance (Bivalvia: Unionida).</title>
        <authorList>
            <person name="Smith C.H."/>
        </authorList>
    </citation>
    <scope>NUCLEOTIDE SEQUENCE</scope>
    <source>
        <strain evidence="2">CHS0354</strain>
    </source>
</reference>
<evidence type="ECO:0000256" key="1">
    <source>
        <dbReference type="PROSITE-ProRule" id="PRU00221"/>
    </source>
</evidence>
<keyword evidence="3" id="KW-1185">Reference proteome</keyword>
<evidence type="ECO:0000313" key="3">
    <source>
        <dbReference type="Proteomes" id="UP001195483"/>
    </source>
</evidence>
<dbReference type="Pfam" id="PF00400">
    <property type="entry name" value="WD40"/>
    <property type="match status" value="2"/>
</dbReference>
<dbReference type="SUPFAM" id="SSF50978">
    <property type="entry name" value="WD40 repeat-like"/>
    <property type="match status" value="1"/>
</dbReference>
<comment type="caution">
    <text evidence="2">The sequence shown here is derived from an EMBL/GenBank/DDBJ whole genome shotgun (WGS) entry which is preliminary data.</text>
</comment>
<dbReference type="PANTHER" id="PTHR47822">
    <property type="entry name" value="CARBOHYDRATE BINDING DOMAIN CONTAINING PROTEIN"/>
    <property type="match status" value="1"/>
</dbReference>
<organism evidence="2 3">
    <name type="scientific">Potamilus streckersoni</name>
    <dbReference type="NCBI Taxonomy" id="2493646"/>
    <lineage>
        <taxon>Eukaryota</taxon>
        <taxon>Metazoa</taxon>
        <taxon>Spiralia</taxon>
        <taxon>Lophotrochozoa</taxon>
        <taxon>Mollusca</taxon>
        <taxon>Bivalvia</taxon>
        <taxon>Autobranchia</taxon>
        <taxon>Heteroconchia</taxon>
        <taxon>Palaeoheterodonta</taxon>
        <taxon>Unionida</taxon>
        <taxon>Unionoidea</taxon>
        <taxon>Unionidae</taxon>
        <taxon>Ambleminae</taxon>
        <taxon>Lampsilini</taxon>
        <taxon>Potamilus</taxon>
    </lineage>
</organism>
<gene>
    <name evidence="2" type="ORF">CHS0354_041469</name>
</gene>
<dbReference type="Proteomes" id="UP001195483">
    <property type="component" value="Unassembled WGS sequence"/>
</dbReference>
<dbReference type="Gene3D" id="2.130.10.10">
    <property type="entry name" value="YVTN repeat-like/Quinoprotein amine dehydrogenase"/>
    <property type="match status" value="2"/>
</dbReference>
<proteinExistence type="predicted"/>
<keyword evidence="1" id="KW-0853">WD repeat</keyword>
<dbReference type="InterPro" id="IPR001680">
    <property type="entry name" value="WD40_rpt"/>
</dbReference>
<dbReference type="SMART" id="SM00320">
    <property type="entry name" value="WD40"/>
    <property type="match status" value="6"/>
</dbReference>
<dbReference type="PROSITE" id="PS50294">
    <property type="entry name" value="WD_REPEATS_REGION"/>
    <property type="match status" value="1"/>
</dbReference>
<sequence>MYVLQPHLGRKQSILPTGVRDMENVARRTSFASSSFSDGHSEGHYSQRRGPYIAGNLKLIETIECSNDVMCCRFNENGSHLAVGLIDGTIKIYETDPYTFNCLYSLQDEDTSKRPLPVTQIRFRAYESGEKVEYSHILIASYASGMVKFWHYSSGKSLHTIKEPSTTQILTLAINPQNTHFITSGDNPHIHQYDIHTFQLVNTFFPSDGKEIMDGHRCRVFAVQYHPTTDHTFISGGWDNTVQYWDDREKHSVKRISGPHICGDALDIDPKHDHILTGSWRKEKTLQIWDFPSGEWIKDVPQEPMNSSQIYCCQWLGTDSIICGGTDQNMARVIDRGTLNTTGQLVDLPQSVYCIDNNHHGHHPITAIGSNKFIFLVKEEKQTTS</sequence>
<dbReference type="PROSITE" id="PS50082">
    <property type="entry name" value="WD_REPEATS_2"/>
    <property type="match status" value="1"/>
</dbReference>
<dbReference type="PANTHER" id="PTHR47822:SF2">
    <property type="entry name" value="F-BOX AND WD-40 DOMAIN PROTEIN 7"/>
    <property type="match status" value="1"/>
</dbReference>
<dbReference type="EMBL" id="JAEAOA010002346">
    <property type="protein sequence ID" value="KAK3606517.1"/>
    <property type="molecule type" value="Genomic_DNA"/>
</dbReference>
<dbReference type="InterPro" id="IPR036322">
    <property type="entry name" value="WD40_repeat_dom_sf"/>
</dbReference>
<accession>A0AAE0T9Z2</accession>
<dbReference type="InterPro" id="IPR015943">
    <property type="entry name" value="WD40/YVTN_repeat-like_dom_sf"/>
</dbReference>
<protein>
    <submittedName>
        <fullName evidence="2">Uncharacterized protein</fullName>
    </submittedName>
</protein>
<evidence type="ECO:0000313" key="2">
    <source>
        <dbReference type="EMBL" id="KAK3606517.1"/>
    </source>
</evidence>
<feature type="repeat" description="WD" evidence="1">
    <location>
        <begin position="213"/>
        <end position="255"/>
    </location>
</feature>
<dbReference type="AlphaFoldDB" id="A0AAE0T9Z2"/>